<name>A0A0F4YJ39_RASE3</name>
<dbReference type="Pfam" id="PF11489">
    <property type="entry name" value="Aim21"/>
    <property type="match status" value="1"/>
</dbReference>
<feature type="compositionally biased region" description="Low complexity" evidence="1">
    <location>
        <begin position="125"/>
        <end position="137"/>
    </location>
</feature>
<feature type="compositionally biased region" description="Basic and acidic residues" evidence="1">
    <location>
        <begin position="895"/>
        <end position="906"/>
    </location>
</feature>
<feature type="compositionally biased region" description="Polar residues" evidence="1">
    <location>
        <begin position="376"/>
        <end position="385"/>
    </location>
</feature>
<dbReference type="AlphaFoldDB" id="A0A0F4YJ39"/>
<reference evidence="2 3" key="1">
    <citation type="submission" date="2015-04" db="EMBL/GenBank/DDBJ databases">
        <authorList>
            <person name="Heijne W.H."/>
            <person name="Fedorova N.D."/>
            <person name="Nierman W.C."/>
            <person name="Vollebregt A.W."/>
            <person name="Zhao Z."/>
            <person name="Wu L."/>
            <person name="Kumar M."/>
            <person name="Stam H."/>
            <person name="van den Berg M.A."/>
            <person name="Pel H.J."/>
        </authorList>
    </citation>
    <scope>NUCLEOTIDE SEQUENCE [LARGE SCALE GENOMIC DNA]</scope>
    <source>
        <strain evidence="2 3">CBS 393.64</strain>
    </source>
</reference>
<keyword evidence="3" id="KW-1185">Reference proteome</keyword>
<dbReference type="GeneID" id="25320087"/>
<feature type="compositionally biased region" description="Basic and acidic residues" evidence="1">
    <location>
        <begin position="925"/>
        <end position="935"/>
    </location>
</feature>
<evidence type="ECO:0000256" key="1">
    <source>
        <dbReference type="SAM" id="MobiDB-lite"/>
    </source>
</evidence>
<sequence length="935" mass="100649">MSAPTAPVIPPRPSRSPRPAGLDASSSDIPKIPPRPTNRRVERSVSPMRDSYAPSPLNEPPNGSNLTRTTSHDPPPRPPSVTIPSLGEEGIEYEDLPVEVSSSEQEHSVPAETRNVSSDLKLHAPKPSLPSSSAKAKVQAVTRTDSQQAAAAGFGKAPSPSHDEWEHRSRSLHSKPNGSRAESSTASTKRQSLNFEDEHGIPEIGQRVPMYPGAGDVQAPSPAPGSAGHRSGRHHQRTRSGREVLLPPGSYGLHGHGVPATDKFEKAWYDKHPDELAREEGQYGPGIAPRPDWALSSEDLNRIVRNSATKGSGLGTSPAVTGTPEEEVGYIASEEYTSRLASPPPNAGLRQDSQPAVESPLRKASFPAAELERTRSAQSVASSDAGSHVIHVDDPYHHSHRPDGFAQTPDHASQGPAEGDAEHDDEPILAADEVRPESAFLHPAISPTFEHHDLERTRSRTPSAAGSRPASRPSSLHGAPAGLARWNSRGEEYEETHTPLEDVEEYEPLFPEDEKSEKPVSTAERFRNRVEQHRFPSQDIWEDTPDSLQLHASVSTPEPPKEESKSTFETPEAEEARRKQTEQVDSHQVASHILESNGEAHEEQPSQPDTVKQRFPSRDIWEDAPESQKLVTTIEPADTEVKSPPDASTKPTIPPRPSVPIRPQRPAKTDVSSKNASPEEKSSSPTEVRKAPAIPDRPRPQVPARPAKPVTRESTENTTAPPATKPKPTIPARPSGGIAGVKANFLSDLNSRLQLGPQGPKPAEKKEEPEAPAEKGPLSDARKGRARGPPRRKPAAAAQTKLPSIPEIRIMDAWNVWQVDADGNLVVGPTRTAKVEEKAVESADTSETAVSEAPKAQESISAATGESTQADETTSAKVEDAVQAESEAAVEPDEPAAKPEDKDSAPSHETVSEDVEREAASANGKESDGDKHAEI</sequence>
<dbReference type="OrthoDB" id="5386574at2759"/>
<protein>
    <recommendedName>
        <fullName evidence="4">Altered inheritance of mitochondria protein 21</fullName>
    </recommendedName>
</protein>
<dbReference type="EMBL" id="LASV01000480">
    <property type="protein sequence ID" value="KKA18229.1"/>
    <property type="molecule type" value="Genomic_DNA"/>
</dbReference>
<feature type="compositionally biased region" description="Basic residues" evidence="1">
    <location>
        <begin position="784"/>
        <end position="794"/>
    </location>
</feature>
<feature type="compositionally biased region" description="Pro residues" evidence="1">
    <location>
        <begin position="7"/>
        <end position="16"/>
    </location>
</feature>
<feature type="compositionally biased region" description="Basic and acidic residues" evidence="1">
    <location>
        <begin position="488"/>
        <end position="500"/>
    </location>
</feature>
<dbReference type="RefSeq" id="XP_013324841.1">
    <property type="nucleotide sequence ID" value="XM_013469387.1"/>
</dbReference>
<feature type="region of interest" description="Disordered" evidence="1">
    <location>
        <begin position="306"/>
        <end position="804"/>
    </location>
</feature>
<accession>A0A0F4YJ39</accession>
<comment type="caution">
    <text evidence="2">The sequence shown here is derived from an EMBL/GenBank/DDBJ whole genome shotgun (WGS) entry which is preliminary data.</text>
</comment>
<feature type="region of interest" description="Disordered" evidence="1">
    <location>
        <begin position="835"/>
        <end position="935"/>
    </location>
</feature>
<feature type="compositionally biased region" description="Low complexity" evidence="1">
    <location>
        <begin position="460"/>
        <end position="475"/>
    </location>
</feature>
<feature type="compositionally biased region" description="Polar residues" evidence="1">
    <location>
        <begin position="174"/>
        <end position="194"/>
    </location>
</feature>
<evidence type="ECO:0000313" key="2">
    <source>
        <dbReference type="EMBL" id="KKA18229.1"/>
    </source>
</evidence>
<feature type="compositionally biased region" description="Basic and acidic residues" evidence="1">
    <location>
        <begin position="449"/>
        <end position="458"/>
    </location>
</feature>
<feature type="compositionally biased region" description="Polar residues" evidence="1">
    <location>
        <begin position="546"/>
        <end position="556"/>
    </location>
</feature>
<feature type="compositionally biased region" description="Polar residues" evidence="1">
    <location>
        <begin position="858"/>
        <end position="876"/>
    </location>
</feature>
<evidence type="ECO:0008006" key="4">
    <source>
        <dbReference type="Google" id="ProtNLM"/>
    </source>
</evidence>
<feature type="compositionally biased region" description="Basic and acidic residues" evidence="1">
    <location>
        <begin position="677"/>
        <end position="690"/>
    </location>
</feature>
<evidence type="ECO:0000313" key="3">
    <source>
        <dbReference type="Proteomes" id="UP000053958"/>
    </source>
</evidence>
<feature type="compositionally biased region" description="Basic and acidic residues" evidence="1">
    <location>
        <begin position="390"/>
        <end position="403"/>
    </location>
</feature>
<dbReference type="Proteomes" id="UP000053958">
    <property type="component" value="Unassembled WGS sequence"/>
</dbReference>
<feature type="compositionally biased region" description="Basic and acidic residues" evidence="1">
    <location>
        <begin position="762"/>
        <end position="773"/>
    </location>
</feature>
<organism evidence="2 3">
    <name type="scientific">Rasamsonia emersonii (strain ATCC 16479 / CBS 393.64 / IMI 116815)</name>
    <dbReference type="NCBI Taxonomy" id="1408163"/>
    <lineage>
        <taxon>Eukaryota</taxon>
        <taxon>Fungi</taxon>
        <taxon>Dikarya</taxon>
        <taxon>Ascomycota</taxon>
        <taxon>Pezizomycotina</taxon>
        <taxon>Eurotiomycetes</taxon>
        <taxon>Eurotiomycetidae</taxon>
        <taxon>Eurotiales</taxon>
        <taxon>Trichocomaceae</taxon>
        <taxon>Rasamsonia</taxon>
    </lineage>
</organism>
<feature type="compositionally biased region" description="Acidic residues" evidence="1">
    <location>
        <begin position="501"/>
        <end position="511"/>
    </location>
</feature>
<feature type="compositionally biased region" description="Basic residues" evidence="1">
    <location>
        <begin position="230"/>
        <end position="239"/>
    </location>
</feature>
<dbReference type="InterPro" id="IPR021582">
    <property type="entry name" value="Aim21"/>
</dbReference>
<proteinExistence type="predicted"/>
<feature type="compositionally biased region" description="Basic and acidic residues" evidence="1">
    <location>
        <begin position="512"/>
        <end position="536"/>
    </location>
</feature>
<feature type="region of interest" description="Disordered" evidence="1">
    <location>
        <begin position="1"/>
        <end position="258"/>
    </location>
</feature>
<gene>
    <name evidence="2" type="ORF">T310_7822</name>
</gene>
<feature type="compositionally biased region" description="Basic and acidic residues" evidence="1">
    <location>
        <begin position="574"/>
        <end position="585"/>
    </location>
</feature>
<dbReference type="STRING" id="1408163.A0A0F4YJ39"/>